<comment type="caution">
    <text evidence="1">The sequence shown here is derived from an EMBL/GenBank/DDBJ whole genome shotgun (WGS) entry which is preliminary data.</text>
</comment>
<dbReference type="PANTHER" id="PTHR12558:SF33">
    <property type="entry name" value="BLL7664 PROTEIN"/>
    <property type="match status" value="1"/>
</dbReference>
<protein>
    <submittedName>
        <fullName evidence="1">Putative Tetratricopeptide repeat protein</fullName>
    </submittedName>
</protein>
<accession>E6PYZ5</accession>
<evidence type="ECO:0000313" key="1">
    <source>
        <dbReference type="EMBL" id="CBI00154.1"/>
    </source>
</evidence>
<dbReference type="Pfam" id="PF13432">
    <property type="entry name" value="TPR_16"/>
    <property type="match status" value="1"/>
</dbReference>
<dbReference type="Pfam" id="PF14559">
    <property type="entry name" value="TPR_19"/>
    <property type="match status" value="2"/>
</dbReference>
<dbReference type="PROSITE" id="PS50005">
    <property type="entry name" value="TPR"/>
    <property type="match status" value="1"/>
</dbReference>
<sequence length="391" mass="42653">MAVRDYKTAEPLLNTWLASHPTDARALFDAAYIADVENRSEDALGLYRRCVAADPKNFPAQISLGLLLARMNKPGEARQALISATQLDPGVEGKTAMAQAWRALAEIDRNGVGGKPDFVQASTDMMEALKLTPETEQDTLFAAGLAEANGQPAEAEAAYRRLLAHDPNSMAATTGLAHVLISEKKYPDAEALLRPALEKSPNDITLTAQLAAVLVAEDKADAIPLLEKVHIQQPNNDEITRMLAQVDADAGEYAKSDALDVALLAKQPKSADLLTGHGQNLIRLGEFAQALPVMEQATMLDPNNGDAWSGMAFAASELNQPQLVIQALNMRSRVAPDSAPVDFLFATAYDKLRDKKSAILYYQRFLDLDAGKLKDQEWQAKQRIELLQKRR</sequence>
<dbReference type="Gene3D" id="1.25.40.10">
    <property type="entry name" value="Tetratricopeptide repeat domain"/>
    <property type="match status" value="2"/>
</dbReference>
<proteinExistence type="predicted"/>
<gene>
    <name evidence="1" type="ORF">CARN3_1149</name>
</gene>
<dbReference type="InterPro" id="IPR019734">
    <property type="entry name" value="TPR_rpt"/>
</dbReference>
<dbReference type="Pfam" id="PF13181">
    <property type="entry name" value="TPR_8"/>
    <property type="match status" value="1"/>
</dbReference>
<organism evidence="1">
    <name type="scientific">mine drainage metagenome</name>
    <dbReference type="NCBI Taxonomy" id="410659"/>
    <lineage>
        <taxon>unclassified sequences</taxon>
        <taxon>metagenomes</taxon>
        <taxon>ecological metagenomes</taxon>
    </lineage>
</organism>
<dbReference type="SUPFAM" id="SSF48452">
    <property type="entry name" value="TPR-like"/>
    <property type="match status" value="2"/>
</dbReference>
<dbReference type="SMART" id="SM00028">
    <property type="entry name" value="TPR"/>
    <property type="match status" value="7"/>
</dbReference>
<dbReference type="AlphaFoldDB" id="E6PYZ5"/>
<name>E6PYZ5_9ZZZZ</name>
<reference evidence="1" key="1">
    <citation type="submission" date="2009-10" db="EMBL/GenBank/DDBJ databases">
        <title>Diversity of trophic interactions inside an arsenic-rich microbial ecosystem.</title>
        <authorList>
            <person name="Bertin P.N."/>
            <person name="Heinrich-Salmeron A."/>
            <person name="Pelletier E."/>
            <person name="Goulhen-Chollet F."/>
            <person name="Arsene-Ploetze F."/>
            <person name="Gallien S."/>
            <person name="Calteau A."/>
            <person name="Vallenet D."/>
            <person name="Casiot C."/>
            <person name="Chane-Woon-Ming B."/>
            <person name="Giloteaux L."/>
            <person name="Barakat M."/>
            <person name="Bonnefoy V."/>
            <person name="Bruneel O."/>
            <person name="Chandler M."/>
            <person name="Cleiss J."/>
            <person name="Duran R."/>
            <person name="Elbaz-Poulichet F."/>
            <person name="Fonknechten N."/>
            <person name="Lauga B."/>
            <person name="Mornico D."/>
            <person name="Ortet P."/>
            <person name="Schaeffer C."/>
            <person name="Siguier P."/>
            <person name="Alexander Thil Smith A."/>
            <person name="Van Dorsselaer A."/>
            <person name="Weissenbach J."/>
            <person name="Medigue C."/>
            <person name="Le Paslier D."/>
        </authorList>
    </citation>
    <scope>NUCLEOTIDE SEQUENCE</scope>
</reference>
<dbReference type="PANTHER" id="PTHR12558">
    <property type="entry name" value="CELL DIVISION CYCLE 16,23,27"/>
    <property type="match status" value="1"/>
</dbReference>
<dbReference type="InterPro" id="IPR011990">
    <property type="entry name" value="TPR-like_helical_dom_sf"/>
</dbReference>
<dbReference type="EMBL" id="CABN01000098">
    <property type="protein sequence ID" value="CBI00154.1"/>
    <property type="molecule type" value="Genomic_DNA"/>
</dbReference>